<keyword evidence="1" id="KW-0533">Nickel</keyword>
<organism evidence="2">
    <name type="scientific">bioreactor metagenome</name>
    <dbReference type="NCBI Taxonomy" id="1076179"/>
    <lineage>
        <taxon>unclassified sequences</taxon>
        <taxon>metagenomes</taxon>
        <taxon>ecological metagenomes</taxon>
    </lineage>
</organism>
<sequence>MKRILVLDSVGGASGDMILGLLAGLGVAPEVLQTELEAVIPDRFRLTLEPAQSHGISGLRMNIESLEAPAGEGHNHHHGRDWRGIRALIERAPLEPPVREMALAVFAMLAEAEGAIHGVPAEKVHFHEIGAVDSLVDIIGCALAFRKLRLDGVVTGVLPTGYGTFHCAHGVYPLPAPATLAMLEKGHLRHESGGEPAEMLTPTGAALLAAWPVAEMPGGEAKLLQTANSIGHREYRSRPNLLRGRLYEIPDAPPNEAEFLWQLECNIDDATPEILAEAVGFLLSCGAADVWQEAIVMKKNRLAAKLCVLCPDGEQEKFSELLLRRTTSFGVRMHRLERRKLTPEFHTVNTEYGAIRIKIGRRNGEIYTMSPEFEDCRRAAEQAGVAVRTVYRRAEAANEELFSE</sequence>
<dbReference type="InterPro" id="IPR002822">
    <property type="entry name" value="Ni_insertion"/>
</dbReference>
<gene>
    <name evidence="2" type="primary">larC_11</name>
    <name evidence="2" type="ORF">SDC9_81010</name>
</gene>
<reference evidence="2" key="1">
    <citation type="submission" date="2019-08" db="EMBL/GenBank/DDBJ databases">
        <authorList>
            <person name="Kucharzyk K."/>
            <person name="Murdoch R.W."/>
            <person name="Higgins S."/>
            <person name="Loffler F."/>
        </authorList>
    </citation>
    <scope>NUCLEOTIDE SEQUENCE</scope>
</reference>
<dbReference type="HAMAP" id="MF_01074">
    <property type="entry name" value="LarC"/>
    <property type="match status" value="1"/>
</dbReference>
<dbReference type="Gene3D" id="3.10.20.300">
    <property type="entry name" value="mk0293 like domain"/>
    <property type="match status" value="1"/>
</dbReference>
<dbReference type="PANTHER" id="PTHR36566">
    <property type="entry name" value="NICKEL INSERTION PROTEIN-RELATED"/>
    <property type="match status" value="1"/>
</dbReference>
<dbReference type="EMBL" id="VSSQ01006970">
    <property type="protein sequence ID" value="MPM34427.1"/>
    <property type="molecule type" value="Genomic_DNA"/>
</dbReference>
<dbReference type="AlphaFoldDB" id="A0A644Z1D7"/>
<name>A0A644Z1D7_9ZZZZ</name>
<evidence type="ECO:0000313" key="2">
    <source>
        <dbReference type="EMBL" id="MPM34427.1"/>
    </source>
</evidence>
<proteinExistence type="inferred from homology"/>
<accession>A0A644Z1D7</accession>
<dbReference type="NCBIfam" id="TIGR00299">
    <property type="entry name" value="nickel pincer cofactor biosynthesis protein LarC"/>
    <property type="match status" value="1"/>
</dbReference>
<dbReference type="PANTHER" id="PTHR36566:SF1">
    <property type="entry name" value="PYRIDINIUM-3,5-BISTHIOCARBOXYLIC ACID MONONUCLEOTIDE NICKEL INSERTION PROTEIN"/>
    <property type="match status" value="1"/>
</dbReference>
<dbReference type="Pfam" id="PF01969">
    <property type="entry name" value="Ni_insertion"/>
    <property type="match status" value="1"/>
</dbReference>
<protein>
    <submittedName>
        <fullName evidence="2">Pyridinium-3,5-bisthiocarboxylic acid mononucleotide nickel insertion protein</fullName>
    </submittedName>
</protein>
<comment type="caution">
    <text evidence="2">The sequence shown here is derived from an EMBL/GenBank/DDBJ whole genome shotgun (WGS) entry which is preliminary data.</text>
</comment>
<dbReference type="Gene3D" id="3.30.70.1380">
    <property type="entry name" value="Transcriptional regulatory protein pf0864 domain like"/>
    <property type="match status" value="1"/>
</dbReference>
<evidence type="ECO:0000256" key="1">
    <source>
        <dbReference type="ARBA" id="ARBA00022596"/>
    </source>
</evidence>